<evidence type="ECO:0000313" key="2">
    <source>
        <dbReference type="EMBL" id="MBB5984506.1"/>
    </source>
</evidence>
<comment type="caution">
    <text evidence="2">The sequence shown here is derived from an EMBL/GenBank/DDBJ whole genome shotgun (WGS) entry which is preliminary data.</text>
</comment>
<keyword evidence="3" id="KW-1185">Reference proteome</keyword>
<sequence length="109" mass="11602">MLPAPAQAQAMNAPDAPTASASAPAAPALADALAAFGAGRVGPADLREIQCSPAAAEEPTEHECRWEQRTARGWYRYASWLAHDGRGWTLLEDPLPVPRGDDSKLRKAL</sequence>
<dbReference type="RefSeq" id="WP_184149740.1">
    <property type="nucleotide sequence ID" value="NZ_JACHKA010000001.1"/>
</dbReference>
<reference evidence="2 3" key="1">
    <citation type="submission" date="2020-08" db="EMBL/GenBank/DDBJ databases">
        <title>Exploring microbial biodiversity for novel pathways involved in the catabolism of aromatic compounds derived from lignin.</title>
        <authorList>
            <person name="Elkins J."/>
        </authorList>
    </citation>
    <scope>NUCLEOTIDE SEQUENCE [LARGE SCALE GENOMIC DNA]</scope>
    <source>
        <strain evidence="2 3">B1D3A</strain>
    </source>
</reference>
<proteinExistence type="predicted"/>
<dbReference type="Proteomes" id="UP001138540">
    <property type="component" value="Unassembled WGS sequence"/>
</dbReference>
<protein>
    <submittedName>
        <fullName evidence="2">Uncharacterized protein</fullName>
    </submittedName>
</protein>
<feature type="region of interest" description="Disordered" evidence="1">
    <location>
        <begin position="1"/>
        <end position="24"/>
    </location>
</feature>
<organism evidence="2 3">
    <name type="scientific">Sphingobium lignivorans</name>
    <dbReference type="NCBI Taxonomy" id="2735886"/>
    <lineage>
        <taxon>Bacteria</taxon>
        <taxon>Pseudomonadati</taxon>
        <taxon>Pseudomonadota</taxon>
        <taxon>Alphaproteobacteria</taxon>
        <taxon>Sphingomonadales</taxon>
        <taxon>Sphingomonadaceae</taxon>
        <taxon>Sphingobium</taxon>
    </lineage>
</organism>
<name>A0ABR6NB51_9SPHN</name>
<accession>A0ABR6NB51</accession>
<evidence type="ECO:0000256" key="1">
    <source>
        <dbReference type="SAM" id="MobiDB-lite"/>
    </source>
</evidence>
<evidence type="ECO:0000313" key="3">
    <source>
        <dbReference type="Proteomes" id="UP001138540"/>
    </source>
</evidence>
<gene>
    <name evidence="2" type="ORF">HNP60_000480</name>
</gene>
<dbReference type="EMBL" id="JACHKA010000001">
    <property type="protein sequence ID" value="MBB5984506.1"/>
    <property type="molecule type" value="Genomic_DNA"/>
</dbReference>